<evidence type="ECO:0000313" key="2">
    <source>
        <dbReference type="Proteomes" id="UP000242287"/>
    </source>
</evidence>
<name>A0A2A9NPA5_9AGAR</name>
<reference evidence="1 2" key="1">
    <citation type="submission" date="2014-02" db="EMBL/GenBank/DDBJ databases">
        <title>Transposable element dynamics among asymbiotic and ectomycorrhizal Amanita fungi.</title>
        <authorList>
            <consortium name="DOE Joint Genome Institute"/>
            <person name="Hess J."/>
            <person name="Skrede I."/>
            <person name="Wolfe B."/>
            <person name="LaButti K."/>
            <person name="Ohm R.A."/>
            <person name="Grigoriev I.V."/>
            <person name="Pringle A."/>
        </authorList>
    </citation>
    <scope>NUCLEOTIDE SEQUENCE [LARGE SCALE GENOMIC DNA]</scope>
    <source>
        <strain evidence="1 2">SKay4041</strain>
    </source>
</reference>
<keyword evidence="2" id="KW-1185">Reference proteome</keyword>
<proteinExistence type="predicted"/>
<organism evidence="1 2">
    <name type="scientific">Amanita thiersii Skay4041</name>
    <dbReference type="NCBI Taxonomy" id="703135"/>
    <lineage>
        <taxon>Eukaryota</taxon>
        <taxon>Fungi</taxon>
        <taxon>Dikarya</taxon>
        <taxon>Basidiomycota</taxon>
        <taxon>Agaricomycotina</taxon>
        <taxon>Agaricomycetes</taxon>
        <taxon>Agaricomycetidae</taxon>
        <taxon>Agaricales</taxon>
        <taxon>Pluteineae</taxon>
        <taxon>Amanitaceae</taxon>
        <taxon>Amanita</taxon>
    </lineage>
</organism>
<protein>
    <submittedName>
        <fullName evidence="1">Uncharacterized protein</fullName>
    </submittedName>
</protein>
<evidence type="ECO:0000313" key="1">
    <source>
        <dbReference type="EMBL" id="PFH49502.1"/>
    </source>
</evidence>
<gene>
    <name evidence="1" type="ORF">AMATHDRAFT_48665</name>
</gene>
<sequence>MPRTRQLPIRGKNIFAHAKRCESEHCQSARSKSRGACGPNSGLAPYDHHTLPSVDRTSFLGMRTGAGGPALSTLTNRHVGRFQPADLYVYLSLVEPQPEQNDEVEELPIHNPQHAFDKVHSCRAALVPSLVSSTRQRRMAIKDQNICTPIAPSRIRKASLPTYRYRTCYSISDFTPP</sequence>
<dbReference type="AlphaFoldDB" id="A0A2A9NPA5"/>
<dbReference type="Proteomes" id="UP000242287">
    <property type="component" value="Unassembled WGS sequence"/>
</dbReference>
<accession>A0A2A9NPA5</accession>
<dbReference type="EMBL" id="KZ302027">
    <property type="protein sequence ID" value="PFH49502.1"/>
    <property type="molecule type" value="Genomic_DNA"/>
</dbReference>